<evidence type="ECO:0000256" key="3">
    <source>
        <dbReference type="ARBA" id="ARBA00022670"/>
    </source>
</evidence>
<accession>A0ABT2U1U5</accession>
<dbReference type="InterPro" id="IPR023562">
    <property type="entry name" value="ClpP/TepA"/>
</dbReference>
<dbReference type="SUPFAM" id="SSF52096">
    <property type="entry name" value="ClpP/crotonase"/>
    <property type="match status" value="1"/>
</dbReference>
<proteinExistence type="inferred from homology"/>
<dbReference type="InterPro" id="IPR001907">
    <property type="entry name" value="ClpP"/>
</dbReference>
<reference evidence="7 8" key="1">
    <citation type="journal article" date="2021" name="ISME Commun">
        <title>Automated analysis of genomic sequences facilitates high-throughput and comprehensive description of bacteria.</title>
        <authorList>
            <person name="Hitch T.C.A."/>
        </authorList>
    </citation>
    <scope>NUCLEOTIDE SEQUENCE [LARGE SCALE GENOMIC DNA]</scope>
    <source>
        <strain evidence="7 8">Sanger_34</strain>
    </source>
</reference>
<dbReference type="PRINTS" id="PR00127">
    <property type="entry name" value="CLPPROTEASEP"/>
</dbReference>
<evidence type="ECO:0000256" key="5">
    <source>
        <dbReference type="ARBA" id="ARBA00022825"/>
    </source>
</evidence>
<organism evidence="7 8">
    <name type="scientific">Agathobaculum ammoniilyticum</name>
    <dbReference type="NCBI Taxonomy" id="2981778"/>
    <lineage>
        <taxon>Bacteria</taxon>
        <taxon>Bacillati</taxon>
        <taxon>Bacillota</taxon>
        <taxon>Clostridia</taxon>
        <taxon>Eubacteriales</taxon>
        <taxon>Butyricicoccaceae</taxon>
        <taxon>Agathobaculum</taxon>
    </lineage>
</organism>
<gene>
    <name evidence="7" type="ORF">OCV66_05740</name>
</gene>
<dbReference type="Proteomes" id="UP001652397">
    <property type="component" value="Unassembled WGS sequence"/>
</dbReference>
<dbReference type="GO" id="GO:0008233">
    <property type="term" value="F:peptidase activity"/>
    <property type="evidence" value="ECO:0007669"/>
    <property type="project" value="UniProtKB-KW"/>
</dbReference>
<dbReference type="InterPro" id="IPR029045">
    <property type="entry name" value="ClpP/crotonase-like_dom_sf"/>
</dbReference>
<name>A0ABT2U1U5_9FIRM</name>
<evidence type="ECO:0000256" key="6">
    <source>
        <dbReference type="RuleBase" id="RU003567"/>
    </source>
</evidence>
<dbReference type="EMBL" id="JAOQJE010000004">
    <property type="protein sequence ID" value="MCU6788593.1"/>
    <property type="molecule type" value="Genomic_DNA"/>
</dbReference>
<dbReference type="GO" id="GO:0006508">
    <property type="term" value="P:proteolysis"/>
    <property type="evidence" value="ECO:0007669"/>
    <property type="project" value="UniProtKB-KW"/>
</dbReference>
<dbReference type="PANTHER" id="PTHR10381:SF70">
    <property type="entry name" value="ATP-DEPENDENT CLP PROTEASE PROTEOLYTIC SUBUNIT"/>
    <property type="match status" value="1"/>
</dbReference>
<evidence type="ECO:0000313" key="7">
    <source>
        <dbReference type="EMBL" id="MCU6788593.1"/>
    </source>
</evidence>
<keyword evidence="8" id="KW-1185">Reference proteome</keyword>
<dbReference type="PANTHER" id="PTHR10381">
    <property type="entry name" value="ATP-DEPENDENT CLP PROTEASE PROTEOLYTIC SUBUNIT"/>
    <property type="match status" value="1"/>
</dbReference>
<dbReference type="Gene3D" id="3.90.226.10">
    <property type="entry name" value="2-enoyl-CoA Hydratase, Chain A, domain 1"/>
    <property type="match status" value="1"/>
</dbReference>
<sequence length="248" mass="26188">MRYNLKGTICADEDAPIYRWFGLAAVSPSDIRQALADNPAGEEFVLEINSGGGSVYAGFEMYSLLRGAAVPTRAEVQSLAGSAASVVLAGADVAAASPVGQVMIHLPSTWTEGNQIVHRESVQMLEAVTGSIIAAYETKVKGKTSRDALRRMMDRETFLTAQEALDAGLLDEIIGAGAGTPVNPMNVFNAVGGAPDIEKLRAAYREAHADGGTPPAPEEMDKPVSNWNTARARAIALAEAEMDLTELL</sequence>
<keyword evidence="3 7" id="KW-0645">Protease</keyword>
<dbReference type="Pfam" id="PF00574">
    <property type="entry name" value="CLP_protease"/>
    <property type="match status" value="1"/>
</dbReference>
<dbReference type="CDD" id="cd07016">
    <property type="entry name" value="S14_ClpP_1"/>
    <property type="match status" value="1"/>
</dbReference>
<comment type="caution">
    <text evidence="7">The sequence shown here is derived from an EMBL/GenBank/DDBJ whole genome shotgun (WGS) entry which is preliminary data.</text>
</comment>
<protein>
    <recommendedName>
        <fullName evidence="6">ATP-dependent Clp protease proteolytic subunit</fullName>
    </recommendedName>
</protein>
<keyword evidence="4" id="KW-0378">Hydrolase</keyword>
<dbReference type="RefSeq" id="WP_147573925.1">
    <property type="nucleotide sequence ID" value="NZ_JAOQJE010000004.1"/>
</dbReference>
<keyword evidence="5" id="KW-0720">Serine protease</keyword>
<evidence type="ECO:0000313" key="8">
    <source>
        <dbReference type="Proteomes" id="UP001652397"/>
    </source>
</evidence>
<comment type="similarity">
    <text evidence="1 6">Belongs to the peptidase S14 family.</text>
</comment>
<evidence type="ECO:0000256" key="2">
    <source>
        <dbReference type="ARBA" id="ARBA00022490"/>
    </source>
</evidence>
<keyword evidence="2" id="KW-0963">Cytoplasm</keyword>
<evidence type="ECO:0000256" key="4">
    <source>
        <dbReference type="ARBA" id="ARBA00022801"/>
    </source>
</evidence>
<evidence type="ECO:0000256" key="1">
    <source>
        <dbReference type="ARBA" id="ARBA00007039"/>
    </source>
</evidence>